<dbReference type="GO" id="GO:0005886">
    <property type="term" value="C:plasma membrane"/>
    <property type="evidence" value="ECO:0007669"/>
    <property type="project" value="UniProtKB-SubCell"/>
</dbReference>
<evidence type="ECO:0000256" key="7">
    <source>
        <dbReference type="ARBA" id="ARBA00023136"/>
    </source>
</evidence>
<dbReference type="PANTHER" id="PTHR47019">
    <property type="entry name" value="LIPID II FLIPPASE MURJ"/>
    <property type="match status" value="1"/>
</dbReference>
<keyword evidence="2" id="KW-1003">Cell membrane</keyword>
<evidence type="ECO:0000313" key="10">
    <source>
        <dbReference type="Proteomes" id="UP000229502"/>
    </source>
</evidence>
<evidence type="ECO:0008006" key="11">
    <source>
        <dbReference type="Google" id="ProtNLM"/>
    </source>
</evidence>
<dbReference type="Pfam" id="PF03023">
    <property type="entry name" value="MurJ"/>
    <property type="match status" value="1"/>
</dbReference>
<comment type="caution">
    <text evidence="9">The sequence shown here is derived from an EMBL/GenBank/DDBJ whole genome shotgun (WGS) entry which is preliminary data.</text>
</comment>
<dbReference type="Proteomes" id="UP000229502">
    <property type="component" value="Unassembled WGS sequence"/>
</dbReference>
<feature type="transmembrane region" description="Helical" evidence="8">
    <location>
        <begin position="253"/>
        <end position="284"/>
    </location>
</feature>
<sequence length="298" mass="33263">MVKVKNFFDNSRNFLTRRENGLFSAALIISLTYSVSMVLGILRERLLVAHFYACCSQRLDVYYAAFRLPDMIFQLVVIGALSAAFIPVFSEYLTRNEKEANKLASSLVNLLLTFFLLLSIIVFLLAKPISALITGNFAPWQIELMAQMTRVMLLAQIFFLVSNFFSAMIQSHQRFLIPALSPVVYNLGIILSVVFLSPFLGIWSAIVGVLLGALFHLLIQLPLLFKLGFKYSLSFDWANSGVRKVVKLMLPRTLALAASQIEATVSLFLATSLTAGSLTIYYLAQRLVDLPVRLLGTS</sequence>
<dbReference type="InterPro" id="IPR051050">
    <property type="entry name" value="Lipid_II_flippase_MurJ/MviN"/>
</dbReference>
<name>A0A2M6YRE0_9BACT</name>
<dbReference type="GO" id="GO:0015648">
    <property type="term" value="F:lipid-linked peptidoglycan transporter activity"/>
    <property type="evidence" value="ECO:0007669"/>
    <property type="project" value="TreeGrafter"/>
</dbReference>
<feature type="transmembrane region" description="Helical" evidence="8">
    <location>
        <begin position="175"/>
        <end position="196"/>
    </location>
</feature>
<dbReference type="PRINTS" id="PR01806">
    <property type="entry name" value="VIRFACTRMVIN"/>
</dbReference>
<feature type="transmembrane region" description="Helical" evidence="8">
    <location>
        <begin position="202"/>
        <end position="225"/>
    </location>
</feature>
<evidence type="ECO:0000256" key="3">
    <source>
        <dbReference type="ARBA" id="ARBA00022692"/>
    </source>
</evidence>
<reference evidence="10" key="1">
    <citation type="submission" date="2017-09" db="EMBL/GenBank/DDBJ databases">
        <title>Depth-based differentiation of microbial function through sediment-hosted aquifers and enrichment of novel symbionts in the deep terrestrial subsurface.</title>
        <authorList>
            <person name="Probst A.J."/>
            <person name="Ladd B."/>
            <person name="Jarett J.K."/>
            <person name="Geller-Mcgrath D.E."/>
            <person name="Sieber C.M.K."/>
            <person name="Emerson J.B."/>
            <person name="Anantharaman K."/>
            <person name="Thomas B.C."/>
            <person name="Malmstrom R."/>
            <person name="Stieglmeier M."/>
            <person name="Klingl A."/>
            <person name="Woyke T."/>
            <person name="Ryan C.M."/>
            <person name="Banfield J.F."/>
        </authorList>
    </citation>
    <scope>NUCLEOTIDE SEQUENCE [LARGE SCALE GENOMIC DNA]</scope>
</reference>
<evidence type="ECO:0000256" key="8">
    <source>
        <dbReference type="SAM" id="Phobius"/>
    </source>
</evidence>
<dbReference type="InterPro" id="IPR004268">
    <property type="entry name" value="MurJ"/>
</dbReference>
<dbReference type="EMBL" id="PEWZ01000081">
    <property type="protein sequence ID" value="PIU35019.1"/>
    <property type="molecule type" value="Genomic_DNA"/>
</dbReference>
<keyword evidence="6 8" id="KW-1133">Transmembrane helix</keyword>
<feature type="transmembrane region" description="Helical" evidence="8">
    <location>
        <begin position="71"/>
        <end position="94"/>
    </location>
</feature>
<evidence type="ECO:0000256" key="4">
    <source>
        <dbReference type="ARBA" id="ARBA00022960"/>
    </source>
</evidence>
<accession>A0A2M6YRE0</accession>
<keyword evidence="4" id="KW-0133">Cell shape</keyword>
<organism evidence="9 10">
    <name type="scientific">Candidatus Shapirobacteria bacterium CG07_land_8_20_14_0_80_39_18</name>
    <dbReference type="NCBI Taxonomy" id="1974882"/>
    <lineage>
        <taxon>Bacteria</taxon>
        <taxon>Candidatus Shapironibacteriota</taxon>
    </lineage>
</organism>
<proteinExistence type="predicted"/>
<keyword evidence="7 8" id="KW-0472">Membrane</keyword>
<evidence type="ECO:0000256" key="1">
    <source>
        <dbReference type="ARBA" id="ARBA00004651"/>
    </source>
</evidence>
<dbReference type="GO" id="GO:0009252">
    <property type="term" value="P:peptidoglycan biosynthetic process"/>
    <property type="evidence" value="ECO:0007669"/>
    <property type="project" value="UniProtKB-KW"/>
</dbReference>
<feature type="transmembrane region" description="Helical" evidence="8">
    <location>
        <begin position="106"/>
        <end position="126"/>
    </location>
</feature>
<evidence type="ECO:0000313" key="9">
    <source>
        <dbReference type="EMBL" id="PIU35019.1"/>
    </source>
</evidence>
<keyword evidence="5" id="KW-0573">Peptidoglycan synthesis</keyword>
<gene>
    <name evidence="9" type="ORF">COT03_01650</name>
</gene>
<comment type="subcellular location">
    <subcellularLocation>
        <location evidence="1">Cell membrane</location>
        <topology evidence="1">Multi-pass membrane protein</topology>
    </subcellularLocation>
</comment>
<keyword evidence="3 8" id="KW-0812">Transmembrane</keyword>
<evidence type="ECO:0000256" key="5">
    <source>
        <dbReference type="ARBA" id="ARBA00022984"/>
    </source>
</evidence>
<feature type="non-terminal residue" evidence="9">
    <location>
        <position position="298"/>
    </location>
</feature>
<feature type="transmembrane region" description="Helical" evidence="8">
    <location>
        <begin position="146"/>
        <end position="168"/>
    </location>
</feature>
<dbReference type="GO" id="GO:0034204">
    <property type="term" value="P:lipid translocation"/>
    <property type="evidence" value="ECO:0007669"/>
    <property type="project" value="TreeGrafter"/>
</dbReference>
<dbReference type="GO" id="GO:0008360">
    <property type="term" value="P:regulation of cell shape"/>
    <property type="evidence" value="ECO:0007669"/>
    <property type="project" value="UniProtKB-KW"/>
</dbReference>
<feature type="transmembrane region" description="Helical" evidence="8">
    <location>
        <begin position="21"/>
        <end position="42"/>
    </location>
</feature>
<protein>
    <recommendedName>
        <fullName evidence="11">Murein biosynthesis integral membrane protein MurJ</fullName>
    </recommendedName>
</protein>
<evidence type="ECO:0000256" key="2">
    <source>
        <dbReference type="ARBA" id="ARBA00022475"/>
    </source>
</evidence>
<evidence type="ECO:0000256" key="6">
    <source>
        <dbReference type="ARBA" id="ARBA00022989"/>
    </source>
</evidence>
<dbReference type="PANTHER" id="PTHR47019:SF1">
    <property type="entry name" value="LIPID II FLIPPASE MURJ"/>
    <property type="match status" value="1"/>
</dbReference>
<dbReference type="AlphaFoldDB" id="A0A2M6YRE0"/>